<protein>
    <submittedName>
        <fullName evidence="1">Uncharacterized protein</fullName>
    </submittedName>
</protein>
<proteinExistence type="predicted"/>
<name>A0A939BRL2_9BACL</name>
<organism evidence="1 2">
    <name type="scientific">Brevibacillus fulvus</name>
    <dbReference type="NCBI Taxonomy" id="1125967"/>
    <lineage>
        <taxon>Bacteria</taxon>
        <taxon>Bacillati</taxon>
        <taxon>Bacillota</taxon>
        <taxon>Bacilli</taxon>
        <taxon>Bacillales</taxon>
        <taxon>Paenibacillaceae</taxon>
        <taxon>Brevibacillus</taxon>
    </lineage>
</organism>
<sequence length="96" mass="10960">MDHYFRIEGCRETGTYFVYEITNGIAKEISEPVVGMRTGGLKKARQTIGQYLLKNGHSLSSSFTHYCIKPGRKKNYVHNWTVEQYLVGVPMVNSID</sequence>
<gene>
    <name evidence="1" type="ORF">JOD01_001178</name>
</gene>
<dbReference type="Proteomes" id="UP000717624">
    <property type="component" value="Unassembled WGS sequence"/>
</dbReference>
<comment type="caution">
    <text evidence="1">The sequence shown here is derived from an EMBL/GenBank/DDBJ whole genome shotgun (WGS) entry which is preliminary data.</text>
</comment>
<dbReference type="EMBL" id="JAFBEB010000003">
    <property type="protein sequence ID" value="MBM7589578.1"/>
    <property type="molecule type" value="Genomic_DNA"/>
</dbReference>
<evidence type="ECO:0000313" key="2">
    <source>
        <dbReference type="Proteomes" id="UP000717624"/>
    </source>
</evidence>
<dbReference type="AlphaFoldDB" id="A0A939BRL2"/>
<reference evidence="1" key="1">
    <citation type="submission" date="2021-01" db="EMBL/GenBank/DDBJ databases">
        <title>Genomic Encyclopedia of Type Strains, Phase IV (KMG-IV): sequencing the most valuable type-strain genomes for metagenomic binning, comparative biology and taxonomic classification.</title>
        <authorList>
            <person name="Goeker M."/>
        </authorList>
    </citation>
    <scope>NUCLEOTIDE SEQUENCE</scope>
    <source>
        <strain evidence="1">DSM 25523</strain>
    </source>
</reference>
<keyword evidence="2" id="KW-1185">Reference proteome</keyword>
<accession>A0A939BRL2</accession>
<evidence type="ECO:0000313" key="1">
    <source>
        <dbReference type="EMBL" id="MBM7589578.1"/>
    </source>
</evidence>
<dbReference type="RefSeq" id="WP_204517306.1">
    <property type="nucleotide sequence ID" value="NZ_BAABIN010000038.1"/>
</dbReference>